<keyword evidence="4" id="KW-0328">Glycosyltransferase</keyword>
<feature type="compositionally biased region" description="Basic and acidic residues" evidence="13">
    <location>
        <begin position="1"/>
        <end position="14"/>
    </location>
</feature>
<dbReference type="GO" id="GO:0016459">
    <property type="term" value="C:myosin complex"/>
    <property type="evidence" value="ECO:0007669"/>
    <property type="project" value="UniProtKB-KW"/>
</dbReference>
<evidence type="ECO:0000256" key="6">
    <source>
        <dbReference type="ARBA" id="ARBA00022692"/>
    </source>
</evidence>
<dbReference type="Pfam" id="PF00173">
    <property type="entry name" value="Cyt-b5"/>
    <property type="match status" value="1"/>
</dbReference>
<dbReference type="PROSITE" id="PS51456">
    <property type="entry name" value="MYOSIN_MOTOR"/>
    <property type="match status" value="1"/>
</dbReference>
<dbReference type="SMART" id="SM01117">
    <property type="entry name" value="Cyt-b5"/>
    <property type="match status" value="2"/>
</dbReference>
<feature type="domain" description="DEK-C" evidence="17">
    <location>
        <begin position="2110"/>
        <end position="2165"/>
    </location>
</feature>
<feature type="transmembrane region" description="Helical" evidence="14">
    <location>
        <begin position="1149"/>
        <end position="1171"/>
    </location>
</feature>
<evidence type="ECO:0000256" key="7">
    <source>
        <dbReference type="ARBA" id="ARBA00022989"/>
    </source>
</evidence>
<dbReference type="SUPFAM" id="SSF53448">
    <property type="entry name" value="Nucleotide-diphospho-sugar transferases"/>
    <property type="match status" value="1"/>
</dbReference>
<dbReference type="Gene3D" id="3.10.120.10">
    <property type="entry name" value="Cytochrome b5-like heme/steroid binding domain"/>
    <property type="match status" value="1"/>
</dbReference>
<dbReference type="Gene3D" id="3.40.850.10">
    <property type="entry name" value="Kinesin motor domain"/>
    <property type="match status" value="1"/>
</dbReference>
<evidence type="ECO:0000256" key="14">
    <source>
        <dbReference type="SAM" id="Phobius"/>
    </source>
</evidence>
<feature type="transmembrane region" description="Helical" evidence="14">
    <location>
        <begin position="1836"/>
        <end position="1857"/>
    </location>
</feature>
<keyword evidence="12" id="KW-0009">Actin-binding</keyword>
<dbReference type="Pfam" id="PF03142">
    <property type="entry name" value="Chitin_synth_2"/>
    <property type="match status" value="1"/>
</dbReference>
<dbReference type="GO" id="GO:0003779">
    <property type="term" value="F:actin binding"/>
    <property type="evidence" value="ECO:0007669"/>
    <property type="project" value="UniProtKB-KW"/>
</dbReference>
<dbReference type="PANTHER" id="PTHR22914">
    <property type="entry name" value="CHITIN SYNTHASE"/>
    <property type="match status" value="1"/>
</dbReference>
<dbReference type="InterPro" id="IPR001609">
    <property type="entry name" value="Myosin_head_motor_dom-like"/>
</dbReference>
<dbReference type="InterPro" id="IPR029044">
    <property type="entry name" value="Nucleotide-diphossugar_trans"/>
</dbReference>
<evidence type="ECO:0000259" key="17">
    <source>
        <dbReference type="PROSITE" id="PS51998"/>
    </source>
</evidence>
<feature type="domain" description="Cytochrome b5 heme-binding" evidence="15">
    <location>
        <begin position="1175"/>
        <end position="1235"/>
    </location>
</feature>
<gene>
    <name evidence="18" type="ORF">BB561_006588</name>
</gene>
<dbReference type="EC" id="2.4.1.16" evidence="2"/>
<reference evidence="18 19" key="1">
    <citation type="journal article" date="2018" name="MBio">
        <title>Comparative Genomics Reveals the Core Gene Toolbox for the Fungus-Insect Symbiosis.</title>
        <authorList>
            <person name="Wang Y."/>
            <person name="Stata M."/>
            <person name="Wang W."/>
            <person name="Stajich J.E."/>
            <person name="White M.M."/>
            <person name="Moncalvo J.M."/>
        </authorList>
    </citation>
    <scope>NUCLEOTIDE SEQUENCE [LARGE SCALE GENOMIC DNA]</scope>
    <source>
        <strain evidence="18 19">SWE-8-4</strain>
    </source>
</reference>
<dbReference type="Pfam" id="PF08766">
    <property type="entry name" value="DEK_C"/>
    <property type="match status" value="1"/>
</dbReference>
<evidence type="ECO:0000313" key="18">
    <source>
        <dbReference type="EMBL" id="PVU86718.1"/>
    </source>
</evidence>
<dbReference type="Gene3D" id="1.20.120.720">
    <property type="entry name" value="Myosin VI head, motor domain, U50 subdomain"/>
    <property type="match status" value="1"/>
</dbReference>
<dbReference type="Gene3D" id="1.20.58.530">
    <property type="match status" value="1"/>
</dbReference>
<feature type="transmembrane region" description="Helical" evidence="14">
    <location>
        <begin position="1864"/>
        <end position="1887"/>
    </location>
</feature>
<evidence type="ECO:0000256" key="13">
    <source>
        <dbReference type="SAM" id="MobiDB-lite"/>
    </source>
</evidence>
<keyword evidence="11" id="KW-0325">Glycoprotein</keyword>
<dbReference type="Pfam" id="PF00063">
    <property type="entry name" value="Myosin_head"/>
    <property type="match status" value="1"/>
</dbReference>
<dbReference type="GO" id="GO:0005524">
    <property type="term" value="F:ATP binding"/>
    <property type="evidence" value="ECO:0007669"/>
    <property type="project" value="UniProtKB-UniRule"/>
</dbReference>
<evidence type="ECO:0000313" key="19">
    <source>
        <dbReference type="Proteomes" id="UP000245383"/>
    </source>
</evidence>
<dbReference type="GO" id="GO:0031505">
    <property type="term" value="P:fungal-type cell wall organization"/>
    <property type="evidence" value="ECO:0007669"/>
    <property type="project" value="TreeGrafter"/>
</dbReference>
<dbReference type="InterPro" id="IPR036961">
    <property type="entry name" value="Kinesin_motor_dom_sf"/>
</dbReference>
<feature type="transmembrane region" description="Helical" evidence="14">
    <location>
        <begin position="1112"/>
        <end position="1129"/>
    </location>
</feature>
<feature type="domain" description="Myosin motor" evidence="16">
    <location>
        <begin position="215"/>
        <end position="603"/>
    </location>
</feature>
<sequence length="2168" mass="247204">MDNTSDKESSDNKKPNKYSTKLTRNPSIVNNKANSSKKEDGNITKMLEGYTSLKIQKSLRKLSVKKKRLNGTKVVQQAKSNMNNLDLNAYSFSDKEKDINLGAQLSFDILNRKKSIKRNSIKKKKLKKQNDGNLDNVDIDEKGHSSDVSSCLSDVSAKYENINRNNLPTSSKDLVDVASTEALSLALKFLVKHNFPFYGISSSKLITIFSENSAELEKNIYSNQVLEAFCNRYLQPNTQITSEHARYAVKRPHIYKMVTDAYFHMRKLRQNQLFILSGISGSGKSKTENDIISSLSYLASGGNKVVTKHIMQADSITAVLEAFCHAATKESYSSTRCVLWREMQFSKKGRVVGHKTLVFGLDRWRTTEPPINERNFNVFYYLIYGADHSVLNRLLLTPDEENYNYLRSEKIEESTIPNTFLAISKPVCVAMYENLVTSMERCKISAQIIHCIFQVLGAVLHLGNCEFVDLIGVSEAATSKNRNELVVAAKLIGVLPRYLENILTCKTTMIGDDLCTVYMNSYGASRQRDELARLLYHLVVVWLINSMNNKLSTKKTFNQLAILNMYGFQTFPNTIIGSNKNSSVKFLSTFDQFMINMANEQLQSYVTEAILGNKLTIDTKMSADSLPSKNIPYKARLNASRLLSGANNTASSGMVTTLESHTQYKDDPNSDIILLNALSDKHNSDYNFISSTTRIKKNTQLLFGINHYFFPQSYIADGFAKHNNDQLISTDFVSLFQQSSKNVFLQKLFESDFVKMYLHPNNKSTVLEAHITSNGFELPTVQIPDEENFPEANKDIYKRKNNYLTTEIENIDKAAPPITQIGEMCSAIKNICVAADTYNQWHVFHIRPKNPAVASGKGSFDIDFVKKQIQSYAIPEISSKYSPVEYTVYFLKPDFVERFRSAIDFSLKKFDESDIEAFLAAIKLSRDSDYLLGKEYIFLTEDAWQTLQIKIKSNGTFKSKLFEKRPPNELEPFGNIFKNKSSEKKNKKSSIGFDSLGLNFSNQNHSADKISGNVSVVSNNIEYVSSESDYDSNIELQALLKPTNGDYQDDSDYSTNSEQKDSIDILLDNMGNNNSHNLNIDFYDNISDWDIEKSLNTHDHVEEIPMSRVRVFWERVSIILTFWIPSSLLRLCKIKHPDIQMAWREKVAICILIVNLWLLLLFFIVGLGLIMCPKQYVYGLDEISIHNTPDDAYVALRGVAYDVTNFLSVPHGLSRGGATLDEMMMYAGKDINATFPIPLRSACPGLIDEKDDPYWLMFTKIDPEATGEFPFIHTPGLKLGTELSDTEFYFNYALPKLKLYRKGNIVWDYKYIKEMHIKEGKYMRVLDGKVFDLSSYFQTKDAPENISSKKWSYLSPYIESIFNDGGTRSTDISEYWLKIPLPNADIERNLNCMMNLFYVGQVDTRKSFRCLFPNYLLLSFACVLMSVIVIKFLASLQLSPRKKPQQSDKFVICQVPCYTEGEDSLKKTIDGLAGLNYDDKQKLMFIICDGNIVGSGNDRSTPRIVLDILGCDSKIDPPGLSFISLGEGSKQHNIAKLYCGLYNYEGHSVPYIVVAKTGKPSEKSRPGNRGKRDSQMILLHFLNRSHFDLPMTPLDLEIYHTMKNVIGVHPNLYEFILMVDADTEVEPESLNSLVSSMIHDSKVVGICGETRISNEDYSWTTMIQVYEYFISHHMAKAFESIFGSVTCLPGCFSMYRIKSVNGKPIIASKELVKDYSENIVDTLHKKNLLSLGEDRYLTTLIMKHFPQYKTKFTSDARCKTTVPDTWSVLLSQRRRWINSTVHNLVELMFLPKLCGFCFFSMRFVVFIDLFGTLTMPCTVMYLLYLAYLGISKTSQVGYISLILIGAIYGLQAVIFIIKRQWQHIGWMLIYILAYPLWSLYIPIYSFWHFDDFSWGNTRIVIGEGGKRKMIVTEDEKFNLADIPMKTWSEYEDVLIEKHQQIHNMGLMMRDIEMELFALSNKAPNVPESIHSAAINTISVGESRSLTPALNNTYSHHQINHNYPAYINSAYYNDSKVNQIQNYDRQNSGYYQNELRITPSPIQQINYSPQINYQNTLNNISDQALAWNNMPNSNNNYLNSIQHQKFISANSNYNNNNIYDLAFQPQNIPTFPSDEQIKLEIIKILSHSDLHALTKKQLVLHLEQTFCVNLSAKKILIGEIVKEILYKTQ</sequence>
<keyword evidence="9 14" id="KW-0472">Membrane</keyword>
<dbReference type="PROSITE" id="PS51998">
    <property type="entry name" value="DEK_C"/>
    <property type="match status" value="1"/>
</dbReference>
<keyword evidence="19" id="KW-1185">Reference proteome</keyword>
<evidence type="ECO:0000256" key="5">
    <source>
        <dbReference type="ARBA" id="ARBA00022679"/>
    </source>
</evidence>
<dbReference type="Gene3D" id="1.10.10.60">
    <property type="entry name" value="Homeodomain-like"/>
    <property type="match status" value="1"/>
</dbReference>
<dbReference type="STRING" id="133385.A0A2T9Y312"/>
<dbReference type="Proteomes" id="UP000245383">
    <property type="component" value="Unassembled WGS sequence"/>
</dbReference>
<feature type="compositionally biased region" description="Polar residues" evidence="13">
    <location>
        <begin position="17"/>
        <end position="34"/>
    </location>
</feature>
<proteinExistence type="inferred from homology"/>
<organism evidence="18 19">
    <name type="scientific">Smittium simulii</name>
    <dbReference type="NCBI Taxonomy" id="133385"/>
    <lineage>
        <taxon>Eukaryota</taxon>
        <taxon>Fungi</taxon>
        <taxon>Fungi incertae sedis</taxon>
        <taxon>Zoopagomycota</taxon>
        <taxon>Kickxellomycotina</taxon>
        <taxon>Harpellomycetes</taxon>
        <taxon>Harpellales</taxon>
        <taxon>Legeriomycetaceae</taxon>
        <taxon>Smittium</taxon>
    </lineage>
</organism>
<dbReference type="EMBL" id="MBFR01000617">
    <property type="protein sequence ID" value="PVU86718.1"/>
    <property type="molecule type" value="Genomic_DNA"/>
</dbReference>
<dbReference type="GO" id="GO:0003774">
    <property type="term" value="F:cytoskeletal motor activity"/>
    <property type="evidence" value="ECO:0007669"/>
    <property type="project" value="UniProtKB-UniRule"/>
</dbReference>
<feature type="region of interest" description="Disordered" evidence="13">
    <location>
        <begin position="121"/>
        <end position="146"/>
    </location>
</feature>
<dbReference type="OrthoDB" id="370884at2759"/>
<evidence type="ECO:0000256" key="8">
    <source>
        <dbReference type="ARBA" id="ARBA00023123"/>
    </source>
</evidence>
<feature type="binding site" evidence="12">
    <location>
        <begin position="278"/>
        <end position="285"/>
    </location>
    <ligand>
        <name>ATP</name>
        <dbReference type="ChEBI" id="CHEBI:30616"/>
    </ligand>
</feature>
<dbReference type="SUPFAM" id="SSF109715">
    <property type="entry name" value="DEK C-terminal domain"/>
    <property type="match status" value="1"/>
</dbReference>
<evidence type="ECO:0000256" key="11">
    <source>
        <dbReference type="ARBA" id="ARBA00023180"/>
    </source>
</evidence>
<dbReference type="SUPFAM" id="SSF55856">
    <property type="entry name" value="Cytochrome b5-like heme/steroid binding domain"/>
    <property type="match status" value="1"/>
</dbReference>
<evidence type="ECO:0000256" key="3">
    <source>
        <dbReference type="ARBA" id="ARBA00022475"/>
    </source>
</evidence>
<keyword evidence="7 14" id="KW-1133">Transmembrane helix</keyword>
<keyword evidence="3" id="KW-1003">Cell membrane</keyword>
<evidence type="ECO:0000256" key="1">
    <source>
        <dbReference type="ARBA" id="ARBA00004651"/>
    </source>
</evidence>
<feature type="region of interest" description="Disordered" evidence="13">
    <location>
        <begin position="1"/>
        <end position="39"/>
    </location>
</feature>
<evidence type="ECO:0000256" key="9">
    <source>
        <dbReference type="ARBA" id="ARBA00023136"/>
    </source>
</evidence>
<keyword evidence="12" id="KW-0067">ATP-binding</keyword>
<feature type="transmembrane region" description="Helical" evidence="14">
    <location>
        <begin position="1803"/>
        <end position="1830"/>
    </location>
</feature>
<evidence type="ECO:0000256" key="4">
    <source>
        <dbReference type="ARBA" id="ARBA00022676"/>
    </source>
</evidence>
<evidence type="ECO:0000256" key="2">
    <source>
        <dbReference type="ARBA" id="ARBA00012543"/>
    </source>
</evidence>
<evidence type="ECO:0000259" key="15">
    <source>
        <dbReference type="PROSITE" id="PS50255"/>
    </source>
</evidence>
<protein>
    <recommendedName>
        <fullName evidence="2">chitin synthase</fullName>
        <ecNumber evidence="2">2.4.1.16</ecNumber>
    </recommendedName>
</protein>
<dbReference type="PROSITE" id="PS50255">
    <property type="entry name" value="CYTOCHROME_B5_2"/>
    <property type="match status" value="1"/>
</dbReference>
<dbReference type="InterPro" id="IPR004835">
    <property type="entry name" value="Chitin_synth"/>
</dbReference>
<dbReference type="GO" id="GO:0006031">
    <property type="term" value="P:chitin biosynthetic process"/>
    <property type="evidence" value="ECO:0007669"/>
    <property type="project" value="TreeGrafter"/>
</dbReference>
<feature type="transmembrane region" description="Helical" evidence="14">
    <location>
        <begin position="1415"/>
        <end position="1434"/>
    </location>
</feature>
<dbReference type="PANTHER" id="PTHR22914:SF13">
    <property type="entry name" value="CHITIN SYNTHASE"/>
    <property type="match status" value="1"/>
</dbReference>
<dbReference type="SUPFAM" id="SSF52540">
    <property type="entry name" value="P-loop containing nucleoside triphosphate hydrolases"/>
    <property type="match status" value="1"/>
</dbReference>
<accession>A0A2T9Y312</accession>
<comment type="subcellular location">
    <subcellularLocation>
        <location evidence="1">Cell membrane</location>
        <topology evidence="1">Multi-pass membrane protein</topology>
    </subcellularLocation>
</comment>
<keyword evidence="10 12" id="KW-0505">Motor protein</keyword>
<evidence type="ECO:0000256" key="10">
    <source>
        <dbReference type="ARBA" id="ARBA00023175"/>
    </source>
</evidence>
<evidence type="ECO:0000256" key="12">
    <source>
        <dbReference type="PROSITE-ProRule" id="PRU00782"/>
    </source>
</evidence>
<keyword evidence="6 14" id="KW-0812">Transmembrane</keyword>
<dbReference type="SMART" id="SM00242">
    <property type="entry name" value="MYSc"/>
    <property type="match status" value="1"/>
</dbReference>
<dbReference type="GO" id="GO:0005886">
    <property type="term" value="C:plasma membrane"/>
    <property type="evidence" value="ECO:0007669"/>
    <property type="project" value="UniProtKB-SubCell"/>
</dbReference>
<comment type="similarity">
    <text evidence="12">Belongs to the TRAFAC class myosin-kinesin ATPase superfamily. Myosin family.</text>
</comment>
<keyword evidence="8 12" id="KW-0518">Myosin</keyword>
<dbReference type="GO" id="GO:0004100">
    <property type="term" value="F:chitin synthase activity"/>
    <property type="evidence" value="ECO:0007669"/>
    <property type="project" value="UniProtKB-EC"/>
</dbReference>
<evidence type="ECO:0000259" key="16">
    <source>
        <dbReference type="PROSITE" id="PS51456"/>
    </source>
</evidence>
<dbReference type="InterPro" id="IPR036400">
    <property type="entry name" value="Cyt_B5-like_heme/steroid_sf"/>
</dbReference>
<dbReference type="InterPro" id="IPR027417">
    <property type="entry name" value="P-loop_NTPase"/>
</dbReference>
<keyword evidence="5" id="KW-0808">Transferase</keyword>
<name>A0A2T9Y312_9FUNG</name>
<dbReference type="GO" id="GO:0030428">
    <property type="term" value="C:cell septum"/>
    <property type="evidence" value="ECO:0007669"/>
    <property type="project" value="TreeGrafter"/>
</dbReference>
<dbReference type="InterPro" id="IPR001199">
    <property type="entry name" value="Cyt_B5-like_heme/steroid-bd"/>
</dbReference>
<keyword evidence="12" id="KW-0547">Nucleotide-binding</keyword>
<comment type="caution">
    <text evidence="12">Lacks conserved residue(s) required for the propagation of feature annotation.</text>
</comment>
<comment type="caution">
    <text evidence="18">The sequence shown here is derived from an EMBL/GenBank/DDBJ whole genome shotgun (WGS) entry which is preliminary data.</text>
</comment>
<dbReference type="InterPro" id="IPR014876">
    <property type="entry name" value="DEK_C"/>
</dbReference>